<proteinExistence type="inferred from homology"/>
<dbReference type="Pfam" id="PF07980">
    <property type="entry name" value="SusD_RagB"/>
    <property type="match status" value="1"/>
</dbReference>
<protein>
    <submittedName>
        <fullName evidence="8">RagB/SusD family nutrient uptake outer membrane protein</fullName>
    </submittedName>
</protein>
<dbReference type="InterPro" id="IPR011990">
    <property type="entry name" value="TPR-like_helical_dom_sf"/>
</dbReference>
<organism evidence="8 9">
    <name type="scientific">Flammeovirga kamogawensis</name>
    <dbReference type="NCBI Taxonomy" id="373891"/>
    <lineage>
        <taxon>Bacteria</taxon>
        <taxon>Pseudomonadati</taxon>
        <taxon>Bacteroidota</taxon>
        <taxon>Cytophagia</taxon>
        <taxon>Cytophagales</taxon>
        <taxon>Flammeovirgaceae</taxon>
        <taxon>Flammeovirga</taxon>
    </lineage>
</organism>
<evidence type="ECO:0000259" key="7">
    <source>
        <dbReference type="Pfam" id="PF14322"/>
    </source>
</evidence>
<evidence type="ECO:0000256" key="1">
    <source>
        <dbReference type="ARBA" id="ARBA00004442"/>
    </source>
</evidence>
<accession>A0ABX8H221</accession>
<evidence type="ECO:0000256" key="4">
    <source>
        <dbReference type="ARBA" id="ARBA00023136"/>
    </source>
</evidence>
<dbReference type="RefSeq" id="WP_144076119.1">
    <property type="nucleotide sequence ID" value="NZ_CP076129.1"/>
</dbReference>
<dbReference type="InterPro" id="IPR033985">
    <property type="entry name" value="SusD-like_N"/>
</dbReference>
<dbReference type="SUPFAM" id="SSF48452">
    <property type="entry name" value="TPR-like"/>
    <property type="match status" value="1"/>
</dbReference>
<dbReference type="EMBL" id="CP076129">
    <property type="protein sequence ID" value="QWG09447.1"/>
    <property type="molecule type" value="Genomic_DNA"/>
</dbReference>
<evidence type="ECO:0000256" key="5">
    <source>
        <dbReference type="ARBA" id="ARBA00023237"/>
    </source>
</evidence>
<evidence type="ECO:0000256" key="2">
    <source>
        <dbReference type="ARBA" id="ARBA00006275"/>
    </source>
</evidence>
<dbReference type="InterPro" id="IPR012944">
    <property type="entry name" value="SusD_RagB_dom"/>
</dbReference>
<feature type="domain" description="RagB/SusD" evidence="6">
    <location>
        <begin position="234"/>
        <end position="553"/>
    </location>
</feature>
<dbReference type="Gene3D" id="1.25.40.390">
    <property type="match status" value="1"/>
</dbReference>
<comment type="similarity">
    <text evidence="2">Belongs to the SusD family.</text>
</comment>
<dbReference type="Proteomes" id="UP000682802">
    <property type="component" value="Chromosome 2"/>
</dbReference>
<keyword evidence="3" id="KW-0732">Signal</keyword>
<dbReference type="Pfam" id="PF14322">
    <property type="entry name" value="SusD-like_3"/>
    <property type="match status" value="1"/>
</dbReference>
<keyword evidence="9" id="KW-1185">Reference proteome</keyword>
<evidence type="ECO:0000256" key="3">
    <source>
        <dbReference type="ARBA" id="ARBA00022729"/>
    </source>
</evidence>
<gene>
    <name evidence="8" type="ORF">KM029_22835</name>
</gene>
<sequence>MKKNNILKYILLPLLILSSCTIKEEPPFADKELIYAGDQGKKAVLDGLYAMLIEFPGYKQGFHETRQIHSGILNSRQASLQATVGSLNIDPTWNQNDFSWGNYYTLVYRANQLLVDIEVKETSTAYDIDVVGNALFLRAFSYFHLVRSWGEVPLITAPTSLETLYIGKSTKGEIYTQIIADLTLAAEYLSEGGLAPGYPKKYAAEMLLGKVYMWLASAEDSGEEDVLISGVQYETDTTSGTELTYWQSALAHTSKVEGQYMLTSDYRTLFAGADGNHTEESIFEVNFNSEVAQVSYTALFTPNNWTKGLNNYGRIVVNPEIYARHQNTHENDPRFKGNFLGDYNGFSRNQSTGEIIVAPWGTNFKINDAGRLNLKANQMGLGYAVLTKHMLKDREQTTLDSPKGFIIFRYADLLLMLAEIENELGNTSKAETYLAKVLERARTSTYLNTNGDVQSGNGIDPILQPGQSQDEMRETIFQERIFELVGEGEDWYEVRRRGFAYFTSHVIEPHNNFIYFNEAIDVKLNTTNKGMLFPIPLSEIANNQALSEQNPGY</sequence>
<feature type="domain" description="SusD-like N-terminal" evidence="7">
    <location>
        <begin position="86"/>
        <end position="213"/>
    </location>
</feature>
<keyword evidence="4" id="KW-0472">Membrane</keyword>
<evidence type="ECO:0000313" key="8">
    <source>
        <dbReference type="EMBL" id="QWG09447.1"/>
    </source>
</evidence>
<evidence type="ECO:0000259" key="6">
    <source>
        <dbReference type="Pfam" id="PF07980"/>
    </source>
</evidence>
<keyword evidence="5" id="KW-0998">Cell outer membrane</keyword>
<evidence type="ECO:0000313" key="9">
    <source>
        <dbReference type="Proteomes" id="UP000682802"/>
    </source>
</evidence>
<comment type="subcellular location">
    <subcellularLocation>
        <location evidence="1">Cell outer membrane</location>
    </subcellularLocation>
</comment>
<name>A0ABX8H221_9BACT</name>
<dbReference type="PROSITE" id="PS51257">
    <property type="entry name" value="PROKAR_LIPOPROTEIN"/>
    <property type="match status" value="1"/>
</dbReference>
<reference evidence="8 9" key="1">
    <citation type="submission" date="2021-05" db="EMBL/GenBank/DDBJ databases">
        <title>Comparative genomic studies on the polysaccharide-degrading batcterial strains of the Flammeovirga genus.</title>
        <authorList>
            <person name="Zewei F."/>
            <person name="Zheng Z."/>
            <person name="Yu L."/>
            <person name="Ruyue G."/>
            <person name="Yanhong M."/>
            <person name="Yuanyuan C."/>
            <person name="Jingyan G."/>
            <person name="Wenjun H."/>
        </authorList>
    </citation>
    <scope>NUCLEOTIDE SEQUENCE [LARGE SCALE GENOMIC DNA]</scope>
    <source>
        <strain evidence="8 9">YS10</strain>
    </source>
</reference>